<reference evidence="4 5" key="1">
    <citation type="submission" date="2022-03" db="EMBL/GenBank/DDBJ databases">
        <title>Isotopic signatures of nitrous oxide derived from detoxification processes.</title>
        <authorList>
            <person name="Behrendt U."/>
            <person name="Buchen C."/>
            <person name="Well R."/>
            <person name="Ulrich A."/>
            <person name="Rohe L."/>
            <person name="Kolb S."/>
            <person name="Schloter M."/>
            <person name="Horn M.A."/>
            <person name="Augustin J."/>
        </authorList>
    </citation>
    <scope>NUCLEOTIDE SEQUENCE [LARGE SCALE GENOMIC DNA]</scope>
    <source>
        <strain evidence="4 5">S4-C24</strain>
    </source>
</reference>
<keyword evidence="2" id="KW-0472">Membrane</keyword>
<feature type="domain" description="Thioredoxin-like fold" evidence="3">
    <location>
        <begin position="127"/>
        <end position="283"/>
    </location>
</feature>
<sequence length="292" mass="30666">MAHQNSPKPTKAERTAAAREKARQMREAQQKREKRNSLLVKGGVVVAVLVIIGVIAAVVITNQRGQIADAGAAPAHGNAFGGITVTQSGLAETDPVQVDVANIPEPASTEGDVIVPGGVAAAPKGEPANIVMYVDMGCPVCKSFEGQYGGYLTDLTSSGDATVEYRVATFLDRVSTTNYSSRAANAVACVADSNPEVFNDYVTQLFAQQPTEGGAGLDNATLASIAETAGATDVSSCIDDGEFRPWAKFVNQTFSEYQVGGTPTVYVDGKKWDPNTDNDFQQFAQGVIDARA</sequence>
<feature type="region of interest" description="Disordered" evidence="1">
    <location>
        <begin position="1"/>
        <end position="34"/>
    </location>
</feature>
<dbReference type="SUPFAM" id="SSF52833">
    <property type="entry name" value="Thioredoxin-like"/>
    <property type="match status" value="1"/>
</dbReference>
<dbReference type="Proteomes" id="UP000829069">
    <property type="component" value="Chromosome"/>
</dbReference>
<evidence type="ECO:0000259" key="3">
    <source>
        <dbReference type="Pfam" id="PF13462"/>
    </source>
</evidence>
<keyword evidence="2" id="KW-0812">Transmembrane</keyword>
<organism evidence="4 5">
    <name type="scientific">Arthrobacter sulfonylureivorans</name>
    <dbReference type="NCBI Taxonomy" id="2486855"/>
    <lineage>
        <taxon>Bacteria</taxon>
        <taxon>Bacillati</taxon>
        <taxon>Actinomycetota</taxon>
        <taxon>Actinomycetes</taxon>
        <taxon>Micrococcales</taxon>
        <taxon>Micrococcaceae</taxon>
        <taxon>Arthrobacter</taxon>
    </lineage>
</organism>
<evidence type="ECO:0000313" key="4">
    <source>
        <dbReference type="EMBL" id="UNK45398.1"/>
    </source>
</evidence>
<dbReference type="InterPro" id="IPR012336">
    <property type="entry name" value="Thioredoxin-like_fold"/>
</dbReference>
<accession>A0ABY3WA00</accession>
<dbReference type="Pfam" id="PF13462">
    <property type="entry name" value="Thioredoxin_4"/>
    <property type="match status" value="1"/>
</dbReference>
<evidence type="ECO:0000256" key="1">
    <source>
        <dbReference type="SAM" id="MobiDB-lite"/>
    </source>
</evidence>
<dbReference type="Gene3D" id="3.40.30.10">
    <property type="entry name" value="Glutaredoxin"/>
    <property type="match status" value="1"/>
</dbReference>
<dbReference type="EMBL" id="CP093326">
    <property type="protein sequence ID" value="UNK45398.1"/>
    <property type="molecule type" value="Genomic_DNA"/>
</dbReference>
<gene>
    <name evidence="4" type="ORF">MNQ99_15915</name>
</gene>
<proteinExistence type="predicted"/>
<dbReference type="RefSeq" id="WP_127515161.1">
    <property type="nucleotide sequence ID" value="NZ_CP093326.1"/>
</dbReference>
<feature type="compositionally biased region" description="Basic and acidic residues" evidence="1">
    <location>
        <begin position="10"/>
        <end position="31"/>
    </location>
</feature>
<feature type="transmembrane region" description="Helical" evidence="2">
    <location>
        <begin position="38"/>
        <end position="60"/>
    </location>
</feature>
<dbReference type="InterPro" id="IPR036249">
    <property type="entry name" value="Thioredoxin-like_sf"/>
</dbReference>
<protein>
    <submittedName>
        <fullName evidence="4">DsbA family protein</fullName>
    </submittedName>
</protein>
<name>A0ABY3WA00_9MICC</name>
<keyword evidence="5" id="KW-1185">Reference proteome</keyword>
<evidence type="ECO:0000313" key="5">
    <source>
        <dbReference type="Proteomes" id="UP000829069"/>
    </source>
</evidence>
<keyword evidence="2" id="KW-1133">Transmembrane helix</keyword>
<evidence type="ECO:0000256" key="2">
    <source>
        <dbReference type="SAM" id="Phobius"/>
    </source>
</evidence>